<dbReference type="InterPro" id="IPR046779">
    <property type="entry name" value="LapA_adhesin_dom"/>
</dbReference>
<feature type="domain" description="LapA adhesin" evidence="1">
    <location>
        <begin position="1379"/>
        <end position="1476"/>
    </location>
</feature>
<feature type="domain" description="LapA adhesin" evidence="1">
    <location>
        <begin position="274"/>
        <end position="371"/>
    </location>
</feature>
<feature type="domain" description="LapA adhesin" evidence="1">
    <location>
        <begin position="2389"/>
        <end position="2486"/>
    </location>
</feature>
<keyword evidence="3" id="KW-1185">Reference proteome</keyword>
<dbReference type="InterPro" id="IPR047777">
    <property type="entry name" value="LapA-like_RM"/>
</dbReference>
<feature type="domain" description="LapA adhesin" evidence="1">
    <location>
        <begin position="874"/>
        <end position="971"/>
    </location>
</feature>
<feature type="domain" description="LapA adhesin" evidence="1">
    <location>
        <begin position="1479"/>
        <end position="1575"/>
    </location>
</feature>
<feature type="domain" description="LapA adhesin" evidence="1">
    <location>
        <begin position="175"/>
        <end position="266"/>
    </location>
</feature>
<feature type="domain" description="LapA adhesin" evidence="1">
    <location>
        <begin position="2085"/>
        <end position="2181"/>
    </location>
</feature>
<dbReference type="RefSeq" id="WP_141137258.1">
    <property type="nucleotide sequence ID" value="NZ_FZOL01000004.1"/>
</dbReference>
<accession>A0A239C4I7</accession>
<feature type="domain" description="LapA adhesin" evidence="1">
    <location>
        <begin position="2489"/>
        <end position="2585"/>
    </location>
</feature>
<feature type="domain" description="LapA adhesin" evidence="1">
    <location>
        <begin position="1277"/>
        <end position="1373"/>
    </location>
</feature>
<feature type="domain" description="LapA adhesin" evidence="1">
    <location>
        <begin position="1883"/>
        <end position="1979"/>
    </location>
</feature>
<dbReference type="NCBIfam" id="NF033682">
    <property type="entry name" value="retention_LapA"/>
    <property type="match status" value="1"/>
</dbReference>
<evidence type="ECO:0000313" key="3">
    <source>
        <dbReference type="Proteomes" id="UP000198407"/>
    </source>
</evidence>
<feature type="domain" description="LapA adhesin" evidence="1">
    <location>
        <begin position="1074"/>
        <end position="1171"/>
    </location>
</feature>
<feature type="domain" description="LapA adhesin" evidence="1">
    <location>
        <begin position="974"/>
        <end position="1072"/>
    </location>
</feature>
<dbReference type="EMBL" id="FZOL01000004">
    <property type="protein sequence ID" value="SNS15175.1"/>
    <property type="molecule type" value="Genomic_DNA"/>
</dbReference>
<feature type="domain" description="LapA adhesin" evidence="1">
    <location>
        <begin position="1177"/>
        <end position="1275"/>
    </location>
</feature>
<dbReference type="Pfam" id="PF20579">
    <property type="entry name" value="LapA"/>
    <property type="match status" value="25"/>
</dbReference>
<feature type="domain" description="LapA adhesin" evidence="1">
    <location>
        <begin position="1681"/>
        <end position="1777"/>
    </location>
</feature>
<evidence type="ECO:0000259" key="1">
    <source>
        <dbReference type="Pfam" id="PF20579"/>
    </source>
</evidence>
<feature type="domain" description="LapA adhesin" evidence="1">
    <location>
        <begin position="2591"/>
        <end position="2688"/>
    </location>
</feature>
<feature type="domain" description="LapA adhesin" evidence="1">
    <location>
        <begin position="2287"/>
        <end position="2383"/>
    </location>
</feature>
<feature type="domain" description="LapA adhesin" evidence="1">
    <location>
        <begin position="574"/>
        <end position="671"/>
    </location>
</feature>
<feature type="domain" description="LapA adhesin" evidence="1">
    <location>
        <begin position="674"/>
        <end position="771"/>
    </location>
</feature>
<sequence length="2694" mass="269289">MSSVVAIVKRVVGQVVAVSPEGIQRVLIEGDRLFTGDQVLTGLAGAVTLELADGRTIDLGRESQWSADTPTSTTDLEEATAQAAPSVEELQQAIAAGADPTKDLEATAAGPQSEGSGAPGGGHSVVMLDATAAVVAPTIGYETEGLNFGASLNSQFTGTTASDIFGPPITENLLSLSGSAFPSEAEDGYVFATLSTRTQSEAVTVTLSNGYTIVIPPFSFFGQVQVPFSALNDVYAGRQSVTFTIAGFSPATAGGLPIVASQTPWVADLNDSIDTTFAKLTADSSATEGGLITYTATLSNPPLTPISLTLSNGAEITIAAGETSGSVQVRASNDVYNGATATSVTLNFVNGTGEFERLELDKTPAVTTITDSIDNTTVTLATDLYAWEAGTIGYRASLSHAVTGSPLVITLSNGLSITIPLGNFYGSVSAPVPNDVYKDAPVSASITGLSGGNFENLVVSNTTPVFTTILERTDTTVVNLDATANVAEGGVVTYVATVASPVTGSPVIVTLSTGQTITIPVGSTSGILQFTAPNDVYNGANPISATITNVSGGNFENLEANPAPAVTNVIDSSDITTVNLGANPGVAENGVITYTASVVSPVTGTPVVVTLSNGQTITIPVGSTIGSVQFTAPNDVYNGANAVSTTITNVTGGNFETLVANPTPVVTSVTDSVDTTTVNLDASTSVAENGVVTYTASVTSPVTGTAVIVTLSNGQTITIPVGATNGSVQFTAPNDIYNGAAPITASITGLSGGNFENLVANPAPAVTSVTDSIDTTTVSLGASPSVSENGVVTYTASVTSAMTGAPVIVTLSNGQTITIAVGSTSGSVQFTAPNDVYTGAPAISTTITGIAGGNFESLVANPAPAITTVSDSADTTSVALSAPASSIENGEITYTASVTSPVTGAPVIVTLSNGQTITIPVGATSATVQFTVPNDFINGAQPLSTSITGVSGGNFENLVANPAPAVTTVADALDVTGINLDSLNAAFEGSSIRYTATAGTPAGTPVTVTLSNGAVIIIPAGQQSGTVFVPAPADTVYKDSGSVSVTIVSVEGGNFEQLYVSDAAVVTRIIDTPDTSTVVLSATPSVTEGGVVTYTASVSAPVTGTPVTVTLNNGQSIVIPVGQSSASVDFTAPDNVLSTNAALTNSITGVSGGNYENLVADQSSVTTAVTDDPAHQDTTSLTLSANGTVAEGGSIVYTATLSNPAGTEMKITLSNGETITIGKGQTEGSVTFAAPGDSVYVDAGTVSVTVTGTTGGDFEKLDVSATPAVTAVTDTVDTSTVTLTATPSAVEGGVVTYTASVSAPVTGSALVVTLANGQSITIPVNQSSASVDFIAPNNVLNTNTPLTNSITGVTGGNYEHLETAGAPTTVVTDDPARLDSTGLTLSATGNVQEGGEIIYTARVTNPTGTEMKVTLSNGETITIGKGQTEGSITVPAPQNTVYVDGDNVSVSITGTTGGDFEKLETSTTPAVTAVSDSVDTSTVTLTATPSAVEGGVVTYTASVTAPVTGTALVISLANGQSITIPVNSTSASVDFIAPNNVLNTNTALTNSITGVTGGNYEHLETAGTPTTVVTDDPARLDATGLTLSATGNVQEGGEIIYTARVTNPTGTEMKVTLSNGETITIGKGQTEGSITVPAPQNTVYVDGDNVSVTITGTTGGDFEKLETNSTPAVTAVSDSVDTSTVTLTATPSAAEGGVVTYTASVTAPVTGTALVINLANGQSITIPVNATSASVDFIAPNNVLNTNTALTNSITGVTGGNYEHLDTAGTPTTVVTDDPARLDTTGLTLSATGNVQEGGEIIYTARVTNPTGTEMKVTLSNGETITIGKGQTEGSITVPAPQNTVYVDGDNVSVTITGTTGGDFEKLETSSTPAVTAVSDSVDTSTVTLTATPSAAEGGVVTYTASVTAPVTGTALVISLANGQSITIPVSATSASVDFIAPNNVLNTNTPLTNSITGVTGGNYEHLDTAGTPTTVVTDDPARLDTTGLTLSATGNVQEGGEIIYTARVTNPTGTEMKVTLSNGETITIGKGQTEGSITVPAPQNTVYIDGDNVSVSITGTTGGDFEKLETSSTPAVTAVSDSVDTSTVTLTATPSAVEGGVVTYTASVTAPVTGTALVISLANGQSITIPVNATSASVDFIAPNNVLNTNTALTNSITGVTGGNYEHLETAGTPTTVVTDDPARLDATGLTLTATGNVQEGGEIIYTARVTNPTGTEMKVTLSNGETITIGKGQTEGSITVPAPQNTVYVDGDNVSVTITGTTGGDFEKLETSSTPAVTAVSDSVDTSTVTLTATPSAAEGGVVTYTASVTAPVTGTALVISLANGQSITIPVNATSASVDFIAPNNVLNTNTALTNSITGVTGGNYEHLETAGAPTTVVTDDPARLDTTGLTLTATGNVQEGGEIIYTARVTNPTGTEMKVTLSNGETITIGKGQTEGSITVPAPQNTVYVDGDNVSVTITGTTGGDFEKLETSSTPAVTAVSDSVDTSTVTLTATPSAVEGGVVTYTASVTAPVTGTALVISLANGQSITIPVNATSASVDFIAPNNVLNTNTPLTNSITGVTGGNYEHLETAGTPTTVVTDDPARLDTTGLTLSATGNVQEGGEIIYTARVTNPTGTEMKVTLSNGETITIGKGQTEGSITVPAPQNTVYVDGDNVSVTITGTTGGDFEKLETSSTPAVTAVSDSVDTST</sequence>
<feature type="domain" description="LapA adhesin" evidence="1">
    <location>
        <begin position="774"/>
        <end position="871"/>
    </location>
</feature>
<feature type="domain" description="LapA adhesin" evidence="1">
    <location>
        <begin position="2187"/>
        <end position="2284"/>
    </location>
</feature>
<feature type="domain" description="LapA adhesin" evidence="1">
    <location>
        <begin position="1581"/>
        <end position="1678"/>
    </location>
</feature>
<name>A0A239C4I7_9PSED</name>
<feature type="domain" description="LapA adhesin" evidence="1">
    <location>
        <begin position="1985"/>
        <end position="2082"/>
    </location>
</feature>
<gene>
    <name evidence="2" type="ORF">SAMN05444352_1041</name>
</gene>
<evidence type="ECO:0000313" key="2">
    <source>
        <dbReference type="EMBL" id="SNS15175.1"/>
    </source>
</evidence>
<protein>
    <recommendedName>
        <fullName evidence="1">LapA adhesin domain-containing protein</fullName>
    </recommendedName>
</protein>
<feature type="non-terminal residue" evidence="2">
    <location>
        <position position="2694"/>
    </location>
</feature>
<feature type="domain" description="LapA adhesin" evidence="1">
    <location>
        <begin position="374"/>
        <end position="469"/>
    </location>
</feature>
<feature type="domain" description="LapA adhesin" evidence="1">
    <location>
        <begin position="1783"/>
        <end position="1880"/>
    </location>
</feature>
<dbReference type="OrthoDB" id="9813456at2"/>
<dbReference type="Proteomes" id="UP000198407">
    <property type="component" value="Unassembled WGS sequence"/>
</dbReference>
<reference evidence="3" key="1">
    <citation type="submission" date="2017-06" db="EMBL/GenBank/DDBJ databases">
        <authorList>
            <person name="Varghese N."/>
            <person name="Submissions S."/>
        </authorList>
    </citation>
    <scope>NUCLEOTIDE SEQUENCE [LARGE SCALE GENOMIC DNA]</scope>
    <source>
        <strain evidence="3">DSM 22348</strain>
    </source>
</reference>
<feature type="domain" description="LapA adhesin" evidence="1">
    <location>
        <begin position="474"/>
        <end position="571"/>
    </location>
</feature>
<organism evidence="2 3">
    <name type="scientific">Pseudomonas japonica</name>
    <dbReference type="NCBI Taxonomy" id="256466"/>
    <lineage>
        <taxon>Bacteria</taxon>
        <taxon>Pseudomonadati</taxon>
        <taxon>Pseudomonadota</taxon>
        <taxon>Gammaproteobacteria</taxon>
        <taxon>Pseudomonadales</taxon>
        <taxon>Pseudomonadaceae</taxon>
        <taxon>Pseudomonas</taxon>
    </lineage>
</organism>
<proteinExistence type="predicted"/>